<protein>
    <submittedName>
        <fullName evidence="3">Uncharacterized protein</fullName>
    </submittedName>
</protein>
<dbReference type="Proteomes" id="UP000626109">
    <property type="component" value="Unassembled WGS sequence"/>
</dbReference>
<comment type="caution">
    <text evidence="3">The sequence shown here is derived from an EMBL/GenBank/DDBJ whole genome shotgun (WGS) entry which is preliminary data.</text>
</comment>
<accession>A0A813K1A1</accession>
<dbReference type="EMBL" id="CAJNNV010029282">
    <property type="protein sequence ID" value="CAE8627876.1"/>
    <property type="molecule type" value="Genomic_DNA"/>
</dbReference>
<dbReference type="Proteomes" id="UP000654075">
    <property type="component" value="Unassembled WGS sequence"/>
</dbReference>
<dbReference type="EMBL" id="CAJNNW010028046">
    <property type="protein sequence ID" value="CAE8694425.1"/>
    <property type="molecule type" value="Genomic_DNA"/>
</dbReference>
<dbReference type="AlphaFoldDB" id="A0A813K1A1"/>
<gene>
    <name evidence="2" type="ORF">PGLA1383_LOCUS44603</name>
    <name evidence="3" type="ORF">PGLA2088_LOCUS28851</name>
</gene>
<proteinExistence type="predicted"/>
<name>A0A813K1A1_POLGL</name>
<evidence type="ECO:0000313" key="4">
    <source>
        <dbReference type="Proteomes" id="UP000626109"/>
    </source>
</evidence>
<feature type="region of interest" description="Disordered" evidence="1">
    <location>
        <begin position="124"/>
        <end position="147"/>
    </location>
</feature>
<keyword evidence="5" id="KW-1185">Reference proteome</keyword>
<evidence type="ECO:0000313" key="5">
    <source>
        <dbReference type="Proteomes" id="UP000654075"/>
    </source>
</evidence>
<reference evidence="3" key="1">
    <citation type="submission" date="2021-02" db="EMBL/GenBank/DDBJ databases">
        <authorList>
            <person name="Dougan E. K."/>
            <person name="Rhodes N."/>
            <person name="Thang M."/>
            <person name="Chan C."/>
        </authorList>
    </citation>
    <scope>NUCLEOTIDE SEQUENCE</scope>
</reference>
<organism evidence="3 4">
    <name type="scientific">Polarella glacialis</name>
    <name type="common">Dinoflagellate</name>
    <dbReference type="NCBI Taxonomy" id="89957"/>
    <lineage>
        <taxon>Eukaryota</taxon>
        <taxon>Sar</taxon>
        <taxon>Alveolata</taxon>
        <taxon>Dinophyceae</taxon>
        <taxon>Suessiales</taxon>
        <taxon>Suessiaceae</taxon>
        <taxon>Polarella</taxon>
    </lineage>
</organism>
<evidence type="ECO:0000313" key="2">
    <source>
        <dbReference type="EMBL" id="CAE8627876.1"/>
    </source>
</evidence>
<evidence type="ECO:0000313" key="3">
    <source>
        <dbReference type="EMBL" id="CAE8694425.1"/>
    </source>
</evidence>
<sequence length="190" mass="20580">MAGGPMSTNPESLCWIDRVGKEQRCAGKHLANTLGFKTDPKAHSAAIAMGALVADPWDNEFTSPLHGIHRMYSFPVQLPRIDSSSRLPTRDKDRGSLGVFEPATTSYRAMCRDQDQARFGLGSSASRLGSAASGGSQRTRRSVVSSRSLASLQDQVEMSVQQEVARLNLSGSTVSKKERLEGMLKRAKGQ</sequence>
<evidence type="ECO:0000256" key="1">
    <source>
        <dbReference type="SAM" id="MobiDB-lite"/>
    </source>
</evidence>